<reference evidence="2 3" key="1">
    <citation type="journal article" date="2016" name="Genome Biol. Evol.">
        <title>Gene Family Evolution Reflects Adaptation to Soil Environmental Stressors in the Genome of the Collembolan Orchesella cincta.</title>
        <authorList>
            <person name="Faddeeva-Vakhrusheva A."/>
            <person name="Derks M.F."/>
            <person name="Anvar S.Y."/>
            <person name="Agamennone V."/>
            <person name="Suring W."/>
            <person name="Smit S."/>
            <person name="van Straalen N.M."/>
            <person name="Roelofs D."/>
        </authorList>
    </citation>
    <scope>NUCLEOTIDE SEQUENCE [LARGE SCALE GENOMIC DNA]</scope>
    <source>
        <tissue evidence="2">Mixed pool</tissue>
    </source>
</reference>
<proteinExistence type="predicted"/>
<keyword evidence="1" id="KW-1133">Transmembrane helix</keyword>
<evidence type="ECO:0000313" key="3">
    <source>
        <dbReference type="Proteomes" id="UP000094527"/>
    </source>
</evidence>
<gene>
    <name evidence="2" type="ORF">Ocin01_11157</name>
</gene>
<keyword evidence="3" id="KW-1185">Reference proteome</keyword>
<organism evidence="2 3">
    <name type="scientific">Orchesella cincta</name>
    <name type="common">Springtail</name>
    <name type="synonym">Podura cincta</name>
    <dbReference type="NCBI Taxonomy" id="48709"/>
    <lineage>
        <taxon>Eukaryota</taxon>
        <taxon>Metazoa</taxon>
        <taxon>Ecdysozoa</taxon>
        <taxon>Arthropoda</taxon>
        <taxon>Hexapoda</taxon>
        <taxon>Collembola</taxon>
        <taxon>Entomobryomorpha</taxon>
        <taxon>Entomobryoidea</taxon>
        <taxon>Orchesellidae</taxon>
        <taxon>Orchesellinae</taxon>
        <taxon>Orchesella</taxon>
    </lineage>
</organism>
<keyword evidence="1" id="KW-0812">Transmembrane</keyword>
<dbReference type="OrthoDB" id="5950777at2759"/>
<keyword evidence="1" id="KW-0472">Membrane</keyword>
<name>A0A1D2MS26_ORCCI</name>
<dbReference type="EMBL" id="LJIJ01000658">
    <property type="protein sequence ID" value="ODM95525.1"/>
    <property type="molecule type" value="Genomic_DNA"/>
</dbReference>
<dbReference type="STRING" id="48709.A0A1D2MS26"/>
<dbReference type="AlphaFoldDB" id="A0A1D2MS26"/>
<sequence length="489" mass="55919">MTTKVVRCKTLNLKPFSLMICWFEIEAYPSHITSSPSVIASRQHANNERLIERIAESYPVRRAAQLTVYLFQRSKSIMEDTGAKDKAVKFKHRFSDELKKEWEKARGGNTVSYPGMSYLSFHWPMCLPELGDGLIVVSPKNETLPKIMYIEEKLCTNLCMDEEDDDDTSAVSFQGSLKKSTPESKRFVNHLECNNCKNSMKDKYAHQRSYMHEARKTSDKKKLKQKVWNRMSDYIVVKAKKNNFEKSSNYTTDASSDEYELCRKNLSGKKMSATSSTSLLKVALAMIFISLVLTNVYLQREIYGLRKAVKCLEGKFQGYDSNKGMLPLLSVFNPKASEIDPDIPLSHDNFNLLMFMTSWSESMIESFVQMKEGVSTWIDEMWIGIVASESNSSHPSSIHRPCSLSWSDEIIEWLASITTTVDDDMWTGVQISVNSQHPNQLSDSGCADPIKESTSSWSDEIIQWINQTTKEVTTWVEDVWTQMFESVFS</sequence>
<evidence type="ECO:0000313" key="2">
    <source>
        <dbReference type="EMBL" id="ODM95525.1"/>
    </source>
</evidence>
<comment type="caution">
    <text evidence="2">The sequence shown here is derived from an EMBL/GenBank/DDBJ whole genome shotgun (WGS) entry which is preliminary data.</text>
</comment>
<accession>A0A1D2MS26</accession>
<feature type="transmembrane region" description="Helical" evidence="1">
    <location>
        <begin position="279"/>
        <end position="298"/>
    </location>
</feature>
<protein>
    <submittedName>
        <fullName evidence="2">Uncharacterized protein</fullName>
    </submittedName>
</protein>
<dbReference type="Proteomes" id="UP000094527">
    <property type="component" value="Unassembled WGS sequence"/>
</dbReference>
<evidence type="ECO:0000256" key="1">
    <source>
        <dbReference type="SAM" id="Phobius"/>
    </source>
</evidence>